<organism evidence="4">
    <name type="scientific">Perkinsus marinus (strain ATCC 50983 / TXsc)</name>
    <dbReference type="NCBI Taxonomy" id="423536"/>
    <lineage>
        <taxon>Eukaryota</taxon>
        <taxon>Sar</taxon>
        <taxon>Alveolata</taxon>
        <taxon>Perkinsozoa</taxon>
        <taxon>Perkinsea</taxon>
        <taxon>Perkinsida</taxon>
        <taxon>Perkinsidae</taxon>
        <taxon>Perkinsus</taxon>
    </lineage>
</organism>
<dbReference type="EMBL" id="GG670840">
    <property type="protein sequence ID" value="EER20084.1"/>
    <property type="molecule type" value="Genomic_DNA"/>
</dbReference>
<sequence length="128" mass="13477">MRILVGLTIAIAVNAILNSKPSGKYCGSPVIPTKGEGFVQINIKSVTAFDIAASWTPTGGSKKSGSDTDVPCSYDESTQDATVSDTSKLRDLIAKIDAPLEASALAHLHYDGKDLHVVDLFNFPLGPC</sequence>
<dbReference type="OrthoDB" id="460966at2759"/>
<evidence type="ECO:0000313" key="3">
    <source>
        <dbReference type="EMBL" id="EER20084.1"/>
    </source>
</evidence>
<dbReference type="RefSeq" id="XP_002788288.1">
    <property type="nucleotide sequence ID" value="XM_002788242.1"/>
</dbReference>
<evidence type="ECO:0000256" key="2">
    <source>
        <dbReference type="SAM" id="SignalP"/>
    </source>
</evidence>
<dbReference type="Proteomes" id="UP000007800">
    <property type="component" value="Unassembled WGS sequence"/>
</dbReference>
<accession>C5K654</accession>
<feature type="chain" id="PRO_5012158083" evidence="2">
    <location>
        <begin position="16"/>
        <end position="128"/>
    </location>
</feature>
<evidence type="ECO:0000313" key="4">
    <source>
        <dbReference type="Proteomes" id="UP000007800"/>
    </source>
</evidence>
<dbReference type="InParanoid" id="C5K654"/>
<reference evidence="3 4" key="1">
    <citation type="submission" date="2008-07" db="EMBL/GenBank/DDBJ databases">
        <authorList>
            <person name="El-Sayed N."/>
            <person name="Caler E."/>
            <person name="Inman J."/>
            <person name="Amedeo P."/>
            <person name="Hass B."/>
            <person name="Wortman J."/>
        </authorList>
    </citation>
    <scope>NUCLEOTIDE SEQUENCE [LARGE SCALE GENOMIC DNA]</scope>
    <source>
        <strain evidence="4">ATCC 50983 / TXsc</strain>
    </source>
</reference>
<proteinExistence type="predicted"/>
<dbReference type="AlphaFoldDB" id="C5K654"/>
<name>C5K654_PERM5</name>
<evidence type="ECO:0000256" key="1">
    <source>
        <dbReference type="SAM" id="MobiDB-lite"/>
    </source>
</evidence>
<dbReference type="GeneID" id="9059070"/>
<keyword evidence="4" id="KW-1185">Reference proteome</keyword>
<gene>
    <name evidence="3" type="ORF">Pmar_PMAR007369</name>
</gene>
<protein>
    <submittedName>
        <fullName evidence="3">Uncharacterized protein</fullName>
    </submittedName>
</protein>
<keyword evidence="2" id="KW-0732">Signal</keyword>
<feature type="region of interest" description="Disordered" evidence="1">
    <location>
        <begin position="55"/>
        <end position="78"/>
    </location>
</feature>
<feature type="signal peptide" evidence="2">
    <location>
        <begin position="1"/>
        <end position="15"/>
    </location>
</feature>